<evidence type="ECO:0000256" key="8">
    <source>
        <dbReference type="ARBA" id="ARBA00022989"/>
    </source>
</evidence>
<dbReference type="AlphaFoldDB" id="A0A175RG71"/>
<evidence type="ECO:0000256" key="5">
    <source>
        <dbReference type="ARBA" id="ARBA00022448"/>
    </source>
</evidence>
<dbReference type="PANTHER" id="PTHR43744:SF8">
    <property type="entry name" value="SN-GLYCEROL-3-PHOSPHATE TRANSPORT SYSTEM PERMEASE PROTEIN UGPE"/>
    <property type="match status" value="1"/>
</dbReference>
<name>A0A175RG71_9HYPH</name>
<feature type="transmembrane region" description="Helical" evidence="11">
    <location>
        <begin position="266"/>
        <end position="287"/>
    </location>
</feature>
<reference evidence="16 17" key="1">
    <citation type="journal article" date="2016" name="Front. Microbiol.">
        <title>Genomic Resource of Rice Seed Associated Bacteria.</title>
        <authorList>
            <person name="Midha S."/>
            <person name="Bansal K."/>
            <person name="Sharma S."/>
            <person name="Kumar N."/>
            <person name="Patil P.P."/>
            <person name="Chaudhry V."/>
            <person name="Patil P.B."/>
        </authorList>
    </citation>
    <scope>NUCLEOTIDE SEQUENCE [LARGE SCALE GENOMIC DNA]</scope>
    <source>
        <strain evidence="14 16">NS226</strain>
        <strain evidence="15 17">NS365</strain>
    </source>
</reference>
<keyword evidence="7 11" id="KW-0812">Transmembrane</keyword>
<evidence type="ECO:0000256" key="11">
    <source>
        <dbReference type="RuleBase" id="RU363032"/>
    </source>
</evidence>
<evidence type="ECO:0000256" key="1">
    <source>
        <dbReference type="ARBA" id="ARBA00004651"/>
    </source>
</evidence>
<dbReference type="EMBL" id="LDPZ01000003">
    <property type="protein sequence ID" value="KTQ98449.1"/>
    <property type="molecule type" value="Genomic_DNA"/>
</dbReference>
<feature type="domain" description="ABC transmembrane type-1" evidence="13">
    <location>
        <begin position="71"/>
        <end position="282"/>
    </location>
</feature>
<accession>A0A175RG71</accession>
<dbReference type="PROSITE" id="PS50928">
    <property type="entry name" value="ABC_TM1"/>
    <property type="match status" value="1"/>
</dbReference>
<dbReference type="Gene3D" id="1.10.3720.10">
    <property type="entry name" value="MetI-like"/>
    <property type="match status" value="1"/>
</dbReference>
<dbReference type="GO" id="GO:0005886">
    <property type="term" value="C:plasma membrane"/>
    <property type="evidence" value="ECO:0007669"/>
    <property type="project" value="UniProtKB-SubCell"/>
</dbReference>
<dbReference type="InterPro" id="IPR035906">
    <property type="entry name" value="MetI-like_sf"/>
</dbReference>
<dbReference type="GO" id="GO:0055085">
    <property type="term" value="P:transmembrane transport"/>
    <property type="evidence" value="ECO:0007669"/>
    <property type="project" value="InterPro"/>
</dbReference>
<evidence type="ECO:0000256" key="12">
    <source>
        <dbReference type="RuleBase" id="RU363056"/>
    </source>
</evidence>
<dbReference type="CDD" id="cd06261">
    <property type="entry name" value="TM_PBP2"/>
    <property type="match status" value="1"/>
</dbReference>
<dbReference type="RefSeq" id="WP_058600248.1">
    <property type="nucleotide sequence ID" value="NZ_LDPZ01000003.1"/>
</dbReference>
<comment type="caution">
    <text evidence="14">The sequence shown here is derived from an EMBL/GenBank/DDBJ whole genome shotgun (WGS) entry which is preliminary data.</text>
</comment>
<evidence type="ECO:0000313" key="14">
    <source>
        <dbReference type="EMBL" id="KTQ98449.1"/>
    </source>
</evidence>
<evidence type="ECO:0000256" key="3">
    <source>
        <dbReference type="ARBA" id="ARBA00011557"/>
    </source>
</evidence>
<feature type="transmembrane region" description="Helical" evidence="11">
    <location>
        <begin position="75"/>
        <end position="99"/>
    </location>
</feature>
<evidence type="ECO:0000256" key="4">
    <source>
        <dbReference type="ARBA" id="ARBA00020515"/>
    </source>
</evidence>
<evidence type="ECO:0000256" key="6">
    <source>
        <dbReference type="ARBA" id="ARBA00022475"/>
    </source>
</evidence>
<feature type="transmembrane region" description="Helical" evidence="11">
    <location>
        <begin position="106"/>
        <end position="124"/>
    </location>
</feature>
<keyword evidence="5 11" id="KW-0813">Transport</keyword>
<dbReference type="Pfam" id="PF00528">
    <property type="entry name" value="BPD_transp_1"/>
    <property type="match status" value="1"/>
</dbReference>
<dbReference type="PANTHER" id="PTHR43744">
    <property type="entry name" value="ABC TRANSPORTER PERMEASE PROTEIN MG189-RELATED-RELATED"/>
    <property type="match status" value="1"/>
</dbReference>
<keyword evidence="9 11" id="KW-0472">Membrane</keyword>
<evidence type="ECO:0000256" key="10">
    <source>
        <dbReference type="ARBA" id="ARBA00037054"/>
    </source>
</evidence>
<evidence type="ECO:0000259" key="13">
    <source>
        <dbReference type="PROSITE" id="PS50928"/>
    </source>
</evidence>
<sequence>MIEKTPVSNLITYAILVMALVTVLLPFWIVLCASTQTLQEVNAVPFSFLPGPDALKNYAAAWARADLGNALFNSFVMAGAVTAGKIAVSALSAFAIVYFRSRWGLVFFWLVFLTLMLPLEVRVVPTYNIAADAFQPFRLLIQTLTGIEVSIDWNLLNTYSGLSLPLVATATGTFLFRQFFMTVPDELAEAARMDGSGPWRFFVDVLLPLSRTNMLALATILFADTWNQYLWPRLMVTDPAYTTAMTALRALRPAENGLPEWNVTNAGALIIVLPPLIVVAVLQRWFVRGLIATEK</sequence>
<evidence type="ECO:0000256" key="9">
    <source>
        <dbReference type="ARBA" id="ARBA00023136"/>
    </source>
</evidence>
<dbReference type="SUPFAM" id="SSF161098">
    <property type="entry name" value="MetI-like"/>
    <property type="match status" value="1"/>
</dbReference>
<comment type="similarity">
    <text evidence="2 11">Belongs to the binding-protein-dependent transport system permease family.</text>
</comment>
<evidence type="ECO:0000256" key="2">
    <source>
        <dbReference type="ARBA" id="ARBA00009306"/>
    </source>
</evidence>
<protein>
    <recommendedName>
        <fullName evidence="4 12">sn-glycerol-3-phosphate transport system permease protein UgpE</fullName>
    </recommendedName>
</protein>
<feature type="transmembrane region" description="Helical" evidence="11">
    <location>
        <begin position="12"/>
        <end position="31"/>
    </location>
</feature>
<dbReference type="PATRIC" id="fig|401562.3.peg.2532"/>
<gene>
    <name evidence="12" type="primary">ugpE</name>
    <name evidence="14" type="ORF">NS226_00915</name>
    <name evidence="15" type="ORF">NS365_10615</name>
</gene>
<dbReference type="EMBL" id="LDQA01000022">
    <property type="protein sequence ID" value="KTR05820.1"/>
    <property type="molecule type" value="Genomic_DNA"/>
</dbReference>
<evidence type="ECO:0000313" key="16">
    <source>
        <dbReference type="Proteomes" id="UP000078272"/>
    </source>
</evidence>
<proteinExistence type="inferred from homology"/>
<keyword evidence="8 11" id="KW-1133">Transmembrane helix</keyword>
<dbReference type="Proteomes" id="UP000078529">
    <property type="component" value="Unassembled WGS sequence"/>
</dbReference>
<keyword evidence="12" id="KW-0997">Cell inner membrane</keyword>
<dbReference type="OrthoDB" id="9815445at2"/>
<dbReference type="STRING" id="401562.NS365_10615"/>
<feature type="transmembrane region" description="Helical" evidence="11">
    <location>
        <begin position="162"/>
        <end position="180"/>
    </location>
</feature>
<organism evidence="14 16">
    <name type="scientific">Aureimonas ureilytica</name>
    <dbReference type="NCBI Taxonomy" id="401562"/>
    <lineage>
        <taxon>Bacteria</taxon>
        <taxon>Pseudomonadati</taxon>
        <taxon>Pseudomonadota</taxon>
        <taxon>Alphaproteobacteria</taxon>
        <taxon>Hyphomicrobiales</taxon>
        <taxon>Aurantimonadaceae</taxon>
        <taxon>Aureimonas</taxon>
    </lineage>
</organism>
<evidence type="ECO:0000256" key="7">
    <source>
        <dbReference type="ARBA" id="ARBA00022692"/>
    </source>
</evidence>
<keyword evidence="17" id="KW-1185">Reference proteome</keyword>
<evidence type="ECO:0000313" key="15">
    <source>
        <dbReference type="EMBL" id="KTR05820.1"/>
    </source>
</evidence>
<comment type="function">
    <text evidence="10 12">Part of the ABC transporter complex UgpBAEC involved in sn-glycerol-3-phosphate (G3P) import. Probably responsible for the translocation of the substrate across the membrane.</text>
</comment>
<evidence type="ECO:0000313" key="17">
    <source>
        <dbReference type="Proteomes" id="UP000078529"/>
    </source>
</evidence>
<dbReference type="InterPro" id="IPR000515">
    <property type="entry name" value="MetI-like"/>
</dbReference>
<feature type="transmembrane region" description="Helical" evidence="11">
    <location>
        <begin position="201"/>
        <end position="223"/>
    </location>
</feature>
<comment type="subunit">
    <text evidence="3 12">The complex is composed of two ATP-binding proteins (UgpC), two transmembrane proteins (UgpA and UgpE) and a solute-binding protein (UgpB).</text>
</comment>
<keyword evidence="6 12" id="KW-1003">Cell membrane</keyword>
<comment type="subcellular location">
    <subcellularLocation>
        <location evidence="12">Cell inner membrane</location>
        <topology evidence="12">Multi-pass membrane protein</topology>
    </subcellularLocation>
    <subcellularLocation>
        <location evidence="1 11">Cell membrane</location>
        <topology evidence="1 11">Multi-pass membrane protein</topology>
    </subcellularLocation>
</comment>
<dbReference type="Proteomes" id="UP000078272">
    <property type="component" value="Unassembled WGS sequence"/>
</dbReference>